<comment type="similarity">
    <text evidence="2 12">Belongs to the short-chain dehydrogenases/reductases (SDR) family.</text>
</comment>
<dbReference type="AlphaFoldDB" id="A0A410P4S1"/>
<dbReference type="NCBIfam" id="NF009466">
    <property type="entry name" value="PRK12826.1-2"/>
    <property type="match status" value="1"/>
</dbReference>
<evidence type="ECO:0000256" key="2">
    <source>
        <dbReference type="ARBA" id="ARBA00006484"/>
    </source>
</evidence>
<dbReference type="PRINTS" id="PR00080">
    <property type="entry name" value="SDRFAMILY"/>
</dbReference>
<accession>A0A410P4S1</accession>
<feature type="binding site" evidence="11">
    <location>
        <begin position="12"/>
        <end position="15"/>
    </location>
    <ligand>
        <name>NADP(+)</name>
        <dbReference type="ChEBI" id="CHEBI:58349"/>
    </ligand>
</feature>
<dbReference type="PRINTS" id="PR00081">
    <property type="entry name" value="GDHRDH"/>
</dbReference>
<evidence type="ECO:0000256" key="10">
    <source>
        <dbReference type="PIRSR" id="PIRSR611284-1"/>
    </source>
</evidence>
<evidence type="ECO:0000313" key="15">
    <source>
        <dbReference type="Proteomes" id="UP000287243"/>
    </source>
</evidence>
<feature type="binding site" evidence="11">
    <location>
        <position position="187"/>
    </location>
    <ligand>
        <name>NADP(+)</name>
        <dbReference type="ChEBI" id="CHEBI:58349"/>
    </ligand>
</feature>
<dbReference type="Pfam" id="PF13561">
    <property type="entry name" value="adh_short_C2"/>
    <property type="match status" value="1"/>
</dbReference>
<keyword evidence="5 12" id="KW-0276">Fatty acid metabolism</keyword>
<evidence type="ECO:0000256" key="7">
    <source>
        <dbReference type="ARBA" id="ARBA00023002"/>
    </source>
</evidence>
<evidence type="ECO:0000256" key="8">
    <source>
        <dbReference type="ARBA" id="ARBA00023098"/>
    </source>
</evidence>
<dbReference type="GO" id="GO:0051287">
    <property type="term" value="F:NAD binding"/>
    <property type="evidence" value="ECO:0007669"/>
    <property type="project" value="UniProtKB-UniRule"/>
</dbReference>
<dbReference type="PANTHER" id="PTHR42760:SF40">
    <property type="entry name" value="3-OXOACYL-[ACYL-CARRIER-PROTEIN] REDUCTASE, CHLOROPLASTIC"/>
    <property type="match status" value="1"/>
</dbReference>
<organism evidence="14 15">
    <name type="scientific">Velamenicoccus archaeovorus</name>
    <dbReference type="NCBI Taxonomy" id="1930593"/>
    <lineage>
        <taxon>Bacteria</taxon>
        <taxon>Pseudomonadati</taxon>
        <taxon>Candidatus Omnitrophota</taxon>
        <taxon>Candidatus Velamenicoccus</taxon>
    </lineage>
</organism>
<dbReference type="InterPro" id="IPR002347">
    <property type="entry name" value="SDR_fam"/>
</dbReference>
<dbReference type="PANTHER" id="PTHR42760">
    <property type="entry name" value="SHORT-CHAIN DEHYDROGENASES/REDUCTASES FAMILY MEMBER"/>
    <property type="match status" value="1"/>
</dbReference>
<keyword evidence="6 11" id="KW-0521">NADP</keyword>
<feature type="binding site" evidence="11">
    <location>
        <position position="89"/>
    </location>
    <ligand>
        <name>NADP(+)</name>
        <dbReference type="ChEBI" id="CHEBI:58349"/>
    </ligand>
</feature>
<evidence type="ECO:0000256" key="3">
    <source>
        <dbReference type="ARBA" id="ARBA00012948"/>
    </source>
</evidence>
<dbReference type="UniPathway" id="UPA00094"/>
<dbReference type="Proteomes" id="UP000287243">
    <property type="component" value="Chromosome"/>
</dbReference>
<dbReference type="SUPFAM" id="SSF51735">
    <property type="entry name" value="NAD(P)-binding Rossmann-fold domains"/>
    <property type="match status" value="1"/>
</dbReference>
<evidence type="ECO:0000256" key="1">
    <source>
        <dbReference type="ARBA" id="ARBA00005194"/>
    </source>
</evidence>
<dbReference type="OrthoDB" id="9803333at2"/>
<keyword evidence="4 12" id="KW-0444">Lipid biosynthesis</keyword>
<dbReference type="InterPro" id="IPR057326">
    <property type="entry name" value="KR_dom"/>
</dbReference>
<reference evidence="14 15" key="1">
    <citation type="submission" date="2017-01" db="EMBL/GenBank/DDBJ databases">
        <title>First insights into the biology of 'candidatus Vampirococcus archaeovorus'.</title>
        <authorList>
            <person name="Kizina J."/>
            <person name="Jordan S."/>
            <person name="Stueber K."/>
            <person name="Reinhardt R."/>
            <person name="Harder J."/>
        </authorList>
    </citation>
    <scope>NUCLEOTIDE SEQUENCE [LARGE SCALE GENOMIC DNA]</scope>
    <source>
        <strain evidence="14 15">LiM</strain>
    </source>
</reference>
<dbReference type="FunFam" id="3.40.50.720:FF:000037">
    <property type="entry name" value="3-oxoacyl-[acyl-carrier-protein] reductase FabG"/>
    <property type="match status" value="1"/>
</dbReference>
<dbReference type="Gene3D" id="3.40.50.720">
    <property type="entry name" value="NAD(P)-binding Rossmann-like Domain"/>
    <property type="match status" value="1"/>
</dbReference>
<keyword evidence="9 12" id="KW-0275">Fatty acid biosynthesis</keyword>
<protein>
    <recommendedName>
        <fullName evidence="3 12">3-oxoacyl-[acyl-carrier-protein] reductase</fullName>
        <ecNumber evidence="3 12">1.1.1.100</ecNumber>
    </recommendedName>
</protein>
<dbReference type="NCBIfam" id="TIGR01830">
    <property type="entry name" value="3oxo_ACP_reduc"/>
    <property type="match status" value="1"/>
</dbReference>
<keyword evidence="8 12" id="KW-0443">Lipid metabolism</keyword>
<feature type="binding site" evidence="11">
    <location>
        <begin position="154"/>
        <end position="158"/>
    </location>
    <ligand>
        <name>NADP(+)</name>
        <dbReference type="ChEBI" id="CHEBI:58349"/>
    </ligand>
</feature>
<evidence type="ECO:0000313" key="14">
    <source>
        <dbReference type="EMBL" id="QAT17207.1"/>
    </source>
</evidence>
<gene>
    <name evidence="14" type="ORF">BU251_05405</name>
</gene>
<evidence type="ECO:0000256" key="5">
    <source>
        <dbReference type="ARBA" id="ARBA00022832"/>
    </source>
</evidence>
<dbReference type="GO" id="GO:0004316">
    <property type="term" value="F:3-oxoacyl-[acyl-carrier-protein] reductase (NADPH) activity"/>
    <property type="evidence" value="ECO:0007669"/>
    <property type="project" value="UniProtKB-UniRule"/>
</dbReference>
<comment type="catalytic activity">
    <reaction evidence="12">
        <text>a (3R)-hydroxyacyl-[ACP] + NADP(+) = a 3-oxoacyl-[ACP] + NADPH + H(+)</text>
        <dbReference type="Rhea" id="RHEA:17397"/>
        <dbReference type="Rhea" id="RHEA-COMP:9916"/>
        <dbReference type="Rhea" id="RHEA-COMP:9945"/>
        <dbReference type="ChEBI" id="CHEBI:15378"/>
        <dbReference type="ChEBI" id="CHEBI:57783"/>
        <dbReference type="ChEBI" id="CHEBI:58349"/>
        <dbReference type="ChEBI" id="CHEBI:78776"/>
        <dbReference type="ChEBI" id="CHEBI:78827"/>
        <dbReference type="EC" id="1.1.1.100"/>
    </reaction>
</comment>
<feature type="active site" description="Proton acceptor" evidence="10">
    <location>
        <position position="154"/>
    </location>
</feature>
<keyword evidence="7 12" id="KW-0560">Oxidoreductase</keyword>
<dbReference type="RefSeq" id="WP_128699932.1">
    <property type="nucleotide sequence ID" value="NZ_CP019384.1"/>
</dbReference>
<comment type="pathway">
    <text evidence="1 12">Lipid metabolism; fatty acid biosynthesis.</text>
</comment>
<comment type="function">
    <text evidence="12">Catalyzes the NADPH-dependent reduction of beta-ketoacyl-ACP substrates to beta-hydroxyacyl-ACP products, the first reductive step in the elongation cycle of fatty acid biosynthesis.</text>
</comment>
<dbReference type="EMBL" id="CP019384">
    <property type="protein sequence ID" value="QAT17207.1"/>
    <property type="molecule type" value="Genomic_DNA"/>
</dbReference>
<proteinExistence type="inferred from homology"/>
<sequence>MKLQGKVALVTGGARGIGREIAMLFAQEGADVVICDVNLESAQATQKEIEAKGVRSMSFSTDVTAFKEVEGMVNLVLDNFKHLDILVNNAGITKDNLLLRMSEEDWDKVLAVNLKGVFNCTKAVSKVMIKQRSGKIISIASIIGIMGNAGQANYAASKGGIISFTKSVARELASRNINANAVAPGFIQTAMTDKLSEEQRKAMLATIPLNRLGVPRDVACACLFLASSDADYITGQTIVVDGGMSM</sequence>
<evidence type="ECO:0000256" key="9">
    <source>
        <dbReference type="ARBA" id="ARBA00023160"/>
    </source>
</evidence>
<evidence type="ECO:0000259" key="13">
    <source>
        <dbReference type="SMART" id="SM00822"/>
    </source>
</evidence>
<evidence type="ECO:0000256" key="6">
    <source>
        <dbReference type="ARBA" id="ARBA00022857"/>
    </source>
</evidence>
<keyword evidence="15" id="KW-1185">Reference proteome</keyword>
<evidence type="ECO:0000256" key="11">
    <source>
        <dbReference type="PIRSR" id="PIRSR611284-2"/>
    </source>
</evidence>
<comment type="subunit">
    <text evidence="12">Homotetramer.</text>
</comment>
<evidence type="ECO:0000256" key="4">
    <source>
        <dbReference type="ARBA" id="ARBA00022516"/>
    </source>
</evidence>
<dbReference type="NCBIfam" id="NF005559">
    <property type="entry name" value="PRK07231.1"/>
    <property type="match status" value="1"/>
</dbReference>
<feature type="domain" description="Ketoreductase" evidence="13">
    <location>
        <begin position="6"/>
        <end position="185"/>
    </location>
</feature>
<dbReference type="KEGG" id="vai:BU251_05405"/>
<dbReference type="PROSITE" id="PS00061">
    <property type="entry name" value="ADH_SHORT"/>
    <property type="match status" value="1"/>
</dbReference>
<dbReference type="InterPro" id="IPR011284">
    <property type="entry name" value="3oxo_ACP_reduc"/>
</dbReference>
<evidence type="ECO:0000256" key="12">
    <source>
        <dbReference type="RuleBase" id="RU366074"/>
    </source>
</evidence>
<dbReference type="InterPro" id="IPR036291">
    <property type="entry name" value="NAD(P)-bd_dom_sf"/>
</dbReference>
<dbReference type="SMART" id="SM00822">
    <property type="entry name" value="PKS_KR"/>
    <property type="match status" value="1"/>
</dbReference>
<name>A0A410P4S1_VELA1</name>
<dbReference type="GO" id="GO:0030497">
    <property type="term" value="P:fatty acid elongation"/>
    <property type="evidence" value="ECO:0007669"/>
    <property type="project" value="TreeGrafter"/>
</dbReference>
<dbReference type="CDD" id="cd05333">
    <property type="entry name" value="BKR_SDR_c"/>
    <property type="match status" value="1"/>
</dbReference>
<dbReference type="EC" id="1.1.1.100" evidence="3 12"/>
<dbReference type="InterPro" id="IPR020904">
    <property type="entry name" value="Sc_DH/Rdtase_CS"/>
</dbReference>